<dbReference type="Proteomes" id="UP001203036">
    <property type="component" value="Unassembled WGS sequence"/>
</dbReference>
<evidence type="ECO:0000313" key="2">
    <source>
        <dbReference type="Proteomes" id="UP001203036"/>
    </source>
</evidence>
<keyword evidence="2" id="KW-1185">Reference proteome</keyword>
<organism evidence="1 2">
    <name type="scientific">Lutimaribacter degradans</name>
    <dbReference type="NCBI Taxonomy" id="2945989"/>
    <lineage>
        <taxon>Bacteria</taxon>
        <taxon>Pseudomonadati</taxon>
        <taxon>Pseudomonadota</taxon>
        <taxon>Alphaproteobacteria</taxon>
        <taxon>Rhodobacterales</taxon>
        <taxon>Roseobacteraceae</taxon>
        <taxon>Lutimaribacter</taxon>
    </lineage>
</organism>
<evidence type="ECO:0000313" key="1">
    <source>
        <dbReference type="EMBL" id="MCM2561721.1"/>
    </source>
</evidence>
<protein>
    <submittedName>
        <fullName evidence="1">D-alanyl-D-alanine carboxypeptidase/D-alanyl-D-alanine-endopeptidase</fullName>
        <ecNumber evidence="1">3.4.16.4</ecNumber>
    </submittedName>
</protein>
<reference evidence="1" key="1">
    <citation type="submission" date="2022-06" db="EMBL/GenBank/DDBJ databases">
        <title>Lutimaribacter sp. EGI FJ00013, a novel bacterium isolated from a salt lake sediment enrichment.</title>
        <authorList>
            <person name="Gao L."/>
            <person name="Fang B.-Z."/>
            <person name="Li W.-J."/>
        </authorList>
    </citation>
    <scope>NUCLEOTIDE SEQUENCE</scope>
    <source>
        <strain evidence="1">EGI FJ00013</strain>
    </source>
</reference>
<keyword evidence="1" id="KW-0645">Protease</keyword>
<name>A0ACC5ZUJ5_9RHOB</name>
<gene>
    <name evidence="1" type="primary">dacB</name>
    <name evidence="1" type="ORF">M8744_06150</name>
</gene>
<dbReference type="EC" id="3.4.16.4" evidence="1"/>
<keyword evidence="1" id="KW-0378">Hydrolase</keyword>
<dbReference type="EMBL" id="JAMQGO010000002">
    <property type="protein sequence ID" value="MCM2561721.1"/>
    <property type="molecule type" value="Genomic_DNA"/>
</dbReference>
<proteinExistence type="predicted"/>
<accession>A0ACC5ZUJ5</accession>
<sequence length="498" mass="53257">MNKRFSRRHFLAGSAALGLLPGAARAAPPAASLRPVLRPDGFPGSTIPTAEALIAKARLGGPVAFAVADAQSGVMLERHAARTALPPASVAKAITALYALDRLGPAHRFATRLLATGAIENGEITGDLVLAGGGDPTLDTDALADLAQTLKDAGVRAVRGRFLVWGGGLPFIREIDPGQPPHVGYNPAISGLSLNFNRVHFEWQRQGDGYGVTMDARSAKYRPAVRVARMQVVTRQMPVYTYADRPSHDEWTVARGALGNGGSRWLPVRRPTLYAGEVFRTFARSHGIVLPQETEADSPPGGQLLARHDSAPLREILHGMLKFSTNLTAEMVGLAASQAGGQQMADLRASAEEMSRWARARLGMQDVALVDHSGLGDASRISAAAMVQMLAGAAQEEALRPILKRVVLRDANGAPDRAHPVKVDAKTGTLNFVSTLAGFMTARDGSELVFAILTADLDTRATIPRAQRERPDGARAWNRRSKQLQQGLIERWDAIYGA</sequence>
<keyword evidence="1" id="KW-0121">Carboxypeptidase</keyword>
<comment type="caution">
    <text evidence="1">The sequence shown here is derived from an EMBL/GenBank/DDBJ whole genome shotgun (WGS) entry which is preliminary data.</text>
</comment>